<dbReference type="Proteomes" id="UP001155840">
    <property type="component" value="Unassembled WGS sequence"/>
</dbReference>
<accession>A0AA44CC67</accession>
<comment type="caution">
    <text evidence="1">The sequence shown here is derived from an EMBL/GenBank/DDBJ whole genome shotgun (WGS) entry which is preliminary data.</text>
</comment>
<evidence type="ECO:0000313" key="2">
    <source>
        <dbReference type="Proteomes" id="UP001155840"/>
    </source>
</evidence>
<protein>
    <recommendedName>
        <fullName evidence="3">Gene transfer agent family protein</fullName>
    </recommendedName>
</protein>
<sequence length="115" mass="12295">MANQERGEVAFHALGKSWTMKIGTGAMCEMEDALGKGISEISQELSGKSVKLSLLRTIFWASLQRHHAGTTLQECEDIIDEIGVAEAGPLIGKAFQAAFPKKEPGTRPRKAAAAA</sequence>
<evidence type="ECO:0000313" key="1">
    <source>
        <dbReference type="EMBL" id="NHT77554.1"/>
    </source>
</evidence>
<organism evidence="1 2">
    <name type="scientific">Ferranicluibacter rubi</name>
    <dbReference type="NCBI Taxonomy" id="2715133"/>
    <lineage>
        <taxon>Bacteria</taxon>
        <taxon>Pseudomonadati</taxon>
        <taxon>Pseudomonadota</taxon>
        <taxon>Alphaproteobacteria</taxon>
        <taxon>Hyphomicrobiales</taxon>
        <taxon>Rhizobiaceae</taxon>
        <taxon>Ferranicluibacter</taxon>
    </lineage>
</organism>
<name>A0AA44CC67_9HYPH</name>
<evidence type="ECO:0008006" key="3">
    <source>
        <dbReference type="Google" id="ProtNLM"/>
    </source>
</evidence>
<proteinExistence type="predicted"/>
<reference evidence="1" key="1">
    <citation type="submission" date="2020-03" db="EMBL/GenBank/DDBJ databases">
        <title>Ferranicluibacter endophyticum gen. nov., sp. nov., a new genus isolated from Rubus ulmifolius Schott. stem.</title>
        <authorList>
            <person name="Roca-Couso R."/>
            <person name="Flores-Felix J.D."/>
            <person name="Igual J.M."/>
            <person name="Rivas R."/>
        </authorList>
    </citation>
    <scope>NUCLEOTIDE SEQUENCE</scope>
    <source>
        <strain evidence="1">CRRU44</strain>
    </source>
</reference>
<keyword evidence="2" id="KW-1185">Reference proteome</keyword>
<dbReference type="EMBL" id="JAANCM010000009">
    <property type="protein sequence ID" value="NHT77554.1"/>
    <property type="molecule type" value="Genomic_DNA"/>
</dbReference>
<dbReference type="RefSeq" id="WP_167130117.1">
    <property type="nucleotide sequence ID" value="NZ_JAANCM010000009.1"/>
</dbReference>
<dbReference type="AlphaFoldDB" id="A0AA44CC67"/>
<gene>
    <name evidence="1" type="ORF">G8E10_17715</name>
</gene>